<keyword evidence="2" id="KW-0963">Cytoplasm</keyword>
<dbReference type="InterPro" id="IPR033919">
    <property type="entry name" value="TSA/FSA_arc/bac"/>
</dbReference>
<comment type="subcellular location">
    <subcellularLocation>
        <location evidence="1">Cytoplasm</location>
    </subcellularLocation>
</comment>
<dbReference type="PANTHER" id="PTHR10683">
    <property type="entry name" value="TRANSALDOLASE"/>
    <property type="match status" value="1"/>
</dbReference>
<dbReference type="SUPFAM" id="SSF51569">
    <property type="entry name" value="Aldolase"/>
    <property type="match status" value="1"/>
</dbReference>
<proteinExistence type="predicted"/>
<evidence type="ECO:0000313" key="4">
    <source>
        <dbReference type="EMBL" id="VGO23031.1"/>
    </source>
</evidence>
<dbReference type="Pfam" id="PF00923">
    <property type="entry name" value="TAL_FSA"/>
    <property type="match status" value="1"/>
</dbReference>
<dbReference type="FunFam" id="3.20.20.70:FF:000018">
    <property type="entry name" value="Probable transaldolase"/>
    <property type="match status" value="1"/>
</dbReference>
<dbReference type="PROSITE" id="PS01054">
    <property type="entry name" value="TRANSALDOLASE_1"/>
    <property type="match status" value="1"/>
</dbReference>
<dbReference type="GO" id="GO:0005737">
    <property type="term" value="C:cytoplasm"/>
    <property type="evidence" value="ECO:0007669"/>
    <property type="project" value="UniProtKB-SubCell"/>
</dbReference>
<dbReference type="GO" id="GO:0016832">
    <property type="term" value="F:aldehyde-lyase activity"/>
    <property type="evidence" value="ECO:0007669"/>
    <property type="project" value="InterPro"/>
</dbReference>
<dbReference type="EMBL" id="CAAHFH010000003">
    <property type="protein sequence ID" value="VGO23031.1"/>
    <property type="molecule type" value="Genomic_DNA"/>
</dbReference>
<accession>A0A6C2UUJ8</accession>
<dbReference type="InterPro" id="IPR013785">
    <property type="entry name" value="Aldolase_TIM"/>
</dbReference>
<reference evidence="4 5" key="1">
    <citation type="submission" date="2019-04" db="EMBL/GenBank/DDBJ databases">
        <authorList>
            <person name="Van Vliet M D."/>
        </authorList>
    </citation>
    <scope>NUCLEOTIDE SEQUENCE [LARGE SCALE GENOMIC DNA]</scope>
    <source>
        <strain evidence="4 5">F21</strain>
    </source>
</reference>
<dbReference type="PANTHER" id="PTHR10683:SF36">
    <property type="entry name" value="TRANSALDOLASE"/>
    <property type="match status" value="1"/>
</dbReference>
<dbReference type="AlphaFoldDB" id="A0A6C2UUJ8"/>
<name>A0A6C2UUJ8_9BACT</name>
<dbReference type="GO" id="GO:0005975">
    <property type="term" value="P:carbohydrate metabolic process"/>
    <property type="evidence" value="ECO:0007669"/>
    <property type="project" value="InterPro"/>
</dbReference>
<dbReference type="RefSeq" id="WP_136065060.1">
    <property type="nucleotide sequence ID" value="NZ_CAAHFH010000003.1"/>
</dbReference>
<dbReference type="CDD" id="cd00956">
    <property type="entry name" value="Transaldolase_FSA"/>
    <property type="match status" value="1"/>
</dbReference>
<protein>
    <submittedName>
        <fullName evidence="4">Fructose-6-phosphate aldolase 1</fullName>
    </submittedName>
</protein>
<dbReference type="Gene3D" id="3.20.20.70">
    <property type="entry name" value="Aldolase class I"/>
    <property type="match status" value="1"/>
</dbReference>
<dbReference type="InterPro" id="IPR001585">
    <property type="entry name" value="TAL/FSA"/>
</dbReference>
<gene>
    <name evidence="4" type="primary">fsaA</name>
    <name evidence="4" type="ORF">SCARR_05130</name>
</gene>
<sequence length="221" mass="24466">MIYMADTANIEELKKLYYYFPLAGATTNPSILAVEKKPISEIIPAIAEVVGNGMMHIQVSSLTADDMLKESLKYREHFGLGDNYYSKIPVTLEGLKAIRMVKDAGINVTATAIFTHQQALVAARAGADYVAPYVSRLDNISSHGIEVVEHITKTLNHFQLNCKVLAASFKTVDQVHRIVKRGCHSATINYALLEALRSHPMTDMAVDTFTIDSKGIYDIEF</sequence>
<keyword evidence="5" id="KW-1185">Reference proteome</keyword>
<dbReference type="Proteomes" id="UP000346198">
    <property type="component" value="Unassembled WGS sequence"/>
</dbReference>
<keyword evidence="3" id="KW-0704">Schiff base</keyword>
<evidence type="ECO:0000313" key="5">
    <source>
        <dbReference type="Proteomes" id="UP000346198"/>
    </source>
</evidence>
<dbReference type="GO" id="GO:0042182">
    <property type="term" value="P:ketone catabolic process"/>
    <property type="evidence" value="ECO:0007669"/>
    <property type="project" value="UniProtKB-ARBA"/>
</dbReference>
<organism evidence="4 5">
    <name type="scientific">Pontiella sulfatireligans</name>
    <dbReference type="NCBI Taxonomy" id="2750658"/>
    <lineage>
        <taxon>Bacteria</taxon>
        <taxon>Pseudomonadati</taxon>
        <taxon>Kiritimatiellota</taxon>
        <taxon>Kiritimatiellia</taxon>
        <taxon>Kiritimatiellales</taxon>
        <taxon>Pontiellaceae</taxon>
        <taxon>Pontiella</taxon>
    </lineage>
</organism>
<evidence type="ECO:0000256" key="3">
    <source>
        <dbReference type="ARBA" id="ARBA00023270"/>
    </source>
</evidence>
<dbReference type="InterPro" id="IPR018225">
    <property type="entry name" value="Transaldolase_AS"/>
</dbReference>
<evidence type="ECO:0000256" key="1">
    <source>
        <dbReference type="ARBA" id="ARBA00004496"/>
    </source>
</evidence>
<evidence type="ECO:0000256" key="2">
    <source>
        <dbReference type="ARBA" id="ARBA00022490"/>
    </source>
</evidence>